<proteinExistence type="predicted"/>
<evidence type="ECO:0000313" key="5">
    <source>
        <dbReference type="Proteomes" id="UP001457282"/>
    </source>
</evidence>
<dbReference type="GO" id="GO:0005886">
    <property type="term" value="C:plasma membrane"/>
    <property type="evidence" value="ECO:0007669"/>
    <property type="project" value="TreeGrafter"/>
</dbReference>
<gene>
    <name evidence="4" type="ORF">M0R45_029953</name>
</gene>
<dbReference type="EMBL" id="JBEDUW010000006">
    <property type="protein sequence ID" value="KAK9921444.1"/>
    <property type="molecule type" value="Genomic_DNA"/>
</dbReference>
<feature type="transmembrane region" description="Helical" evidence="3">
    <location>
        <begin position="44"/>
        <end position="65"/>
    </location>
</feature>
<evidence type="ECO:0000256" key="3">
    <source>
        <dbReference type="SAM" id="Phobius"/>
    </source>
</evidence>
<dbReference type="InterPro" id="IPR044839">
    <property type="entry name" value="NDR1-like"/>
</dbReference>
<evidence type="ECO:0000256" key="1">
    <source>
        <dbReference type="ARBA" id="ARBA00004370"/>
    </source>
</evidence>
<keyword evidence="2 3" id="KW-0472">Membrane</keyword>
<keyword evidence="3" id="KW-1133">Transmembrane helix</keyword>
<accession>A0AAW1W9I5</accession>
<dbReference type="AlphaFoldDB" id="A0AAW1W9I5"/>
<sequence>MEVNAKSHRSATTPLLPVSYNPLNESNLCVSKPFKSQCTPKLIILHRILLLTLGTFTLLCIFMSMSTLGPQAPKIQLNSLFMSKLKVSNTMLRSDWDLKLTIENPNLVSWVSFDRVEGSIMYKDNTMAIKSVEPFVLGLKERRIMHMKISTTGLEEDQPVVKDWVIGEIREKRKDGAVQFSMQMFIWGTYKNGWWGTQKVVMNPQCSDLKVEFLPKFGFGSWVSGSPMTCSVPMLNN</sequence>
<keyword evidence="5" id="KW-1185">Reference proteome</keyword>
<dbReference type="GO" id="GO:0098542">
    <property type="term" value="P:defense response to other organism"/>
    <property type="evidence" value="ECO:0007669"/>
    <property type="project" value="InterPro"/>
</dbReference>
<name>A0AAW1W9I5_RUBAR</name>
<reference evidence="4 5" key="1">
    <citation type="journal article" date="2023" name="G3 (Bethesda)">
        <title>A chromosome-length genome assembly and annotation of blackberry (Rubus argutus, cv. 'Hillquist').</title>
        <authorList>
            <person name="Bruna T."/>
            <person name="Aryal R."/>
            <person name="Dudchenko O."/>
            <person name="Sargent D.J."/>
            <person name="Mead D."/>
            <person name="Buti M."/>
            <person name="Cavallini A."/>
            <person name="Hytonen T."/>
            <person name="Andres J."/>
            <person name="Pham M."/>
            <person name="Weisz D."/>
            <person name="Mascagni F."/>
            <person name="Usai G."/>
            <person name="Natali L."/>
            <person name="Bassil N."/>
            <person name="Fernandez G.E."/>
            <person name="Lomsadze A."/>
            <person name="Armour M."/>
            <person name="Olukolu B."/>
            <person name="Poorten T."/>
            <person name="Britton C."/>
            <person name="Davik J."/>
            <person name="Ashrafi H."/>
            <person name="Aiden E.L."/>
            <person name="Borodovsky M."/>
            <person name="Worthington M."/>
        </authorList>
    </citation>
    <scope>NUCLEOTIDE SEQUENCE [LARGE SCALE GENOMIC DNA]</scope>
    <source>
        <strain evidence="4">PI 553951</strain>
    </source>
</reference>
<comment type="caution">
    <text evidence="4">The sequence shown here is derived from an EMBL/GenBank/DDBJ whole genome shotgun (WGS) entry which is preliminary data.</text>
</comment>
<evidence type="ECO:0000256" key="2">
    <source>
        <dbReference type="ARBA" id="ARBA00023136"/>
    </source>
</evidence>
<dbReference type="PANTHER" id="PTHR31234:SF55">
    <property type="entry name" value="LATE EMBRYOGENESIS ABUNDANT (LEA) HYDROXYPROLINE-RICH GLYCOPROTEIN FAMILY"/>
    <property type="match status" value="1"/>
</dbReference>
<protein>
    <recommendedName>
        <fullName evidence="6">Late embryogenesis abundant protein LEA-2 subgroup domain-containing protein</fullName>
    </recommendedName>
</protein>
<keyword evidence="3" id="KW-0812">Transmembrane</keyword>
<organism evidence="4 5">
    <name type="scientific">Rubus argutus</name>
    <name type="common">Southern blackberry</name>
    <dbReference type="NCBI Taxonomy" id="59490"/>
    <lineage>
        <taxon>Eukaryota</taxon>
        <taxon>Viridiplantae</taxon>
        <taxon>Streptophyta</taxon>
        <taxon>Embryophyta</taxon>
        <taxon>Tracheophyta</taxon>
        <taxon>Spermatophyta</taxon>
        <taxon>Magnoliopsida</taxon>
        <taxon>eudicotyledons</taxon>
        <taxon>Gunneridae</taxon>
        <taxon>Pentapetalae</taxon>
        <taxon>rosids</taxon>
        <taxon>fabids</taxon>
        <taxon>Rosales</taxon>
        <taxon>Rosaceae</taxon>
        <taxon>Rosoideae</taxon>
        <taxon>Rosoideae incertae sedis</taxon>
        <taxon>Rubus</taxon>
    </lineage>
</organism>
<dbReference type="PANTHER" id="PTHR31234">
    <property type="entry name" value="LATE EMBRYOGENESIS ABUNDANT (LEA) HYDROXYPROLINE-RICH GLYCOPROTEIN FAMILY"/>
    <property type="match status" value="1"/>
</dbReference>
<evidence type="ECO:0008006" key="6">
    <source>
        <dbReference type="Google" id="ProtNLM"/>
    </source>
</evidence>
<dbReference type="Proteomes" id="UP001457282">
    <property type="component" value="Unassembled WGS sequence"/>
</dbReference>
<evidence type="ECO:0000313" key="4">
    <source>
        <dbReference type="EMBL" id="KAK9921444.1"/>
    </source>
</evidence>
<comment type="subcellular location">
    <subcellularLocation>
        <location evidence="1">Membrane</location>
    </subcellularLocation>
</comment>